<dbReference type="InterPro" id="IPR006626">
    <property type="entry name" value="PbH1"/>
</dbReference>
<evidence type="ECO:0000256" key="14">
    <source>
        <dbReference type="PROSITE-ProRule" id="PRU10052"/>
    </source>
</evidence>
<dbReference type="PANTHER" id="PTHR31375">
    <property type="match status" value="1"/>
</dbReference>
<feature type="active site" evidence="14">
    <location>
        <position position="252"/>
    </location>
</feature>
<sequence length="405" mass="43700">MKLSLLFLFLGFSLVNARHRVRINLGVSSSGSTFSVLDYGARADGLHDDSQAFMKAWNAACSSSGAVKLLVPPQRTYLLGPVKFKGPCKNVQSITVHMQGYLRATTDLGTYVNGDDWVEFGWVDHLTLTGGGTFDGQGSVSWPYNKCPQNKICKVLPTSIKFVETTNTAVKSIKSLNSKFFHIALLGCKNFWGNDIRIQAPSNSPNTDGIHIERCSGVNIYSSVIGTGDDCISIGQGNEQLVISGINCGPGHGISIGSLGRYQNEGDVRGLVIKDCTLSGTANGIRIKTWENSPGSSYATNMTFTNIIMKSVANPIIIDQEYCPYISCASKVPSRVRISDIFFRDIRGTSTTPVAVTLKCSRGVPCQNVNLHNVNLRYAGGAPAKATCFNIKASYSGTQIPEPCQ</sequence>
<comment type="similarity">
    <text evidence="2 15">Belongs to the glycosyl hydrolase 28 family.</text>
</comment>
<feature type="chain" id="PRO_5042927993" description="Exopolygalacturonase" evidence="16">
    <location>
        <begin position="18"/>
        <end position="405"/>
    </location>
</feature>
<proteinExistence type="inferred from homology"/>
<keyword evidence="7" id="KW-0961">Cell wall biogenesis/degradation</keyword>
<keyword evidence="16" id="KW-0732">Signal</keyword>
<evidence type="ECO:0000256" key="11">
    <source>
        <dbReference type="ARBA" id="ARBA00057651"/>
    </source>
</evidence>
<evidence type="ECO:0000256" key="16">
    <source>
        <dbReference type="SAM" id="SignalP"/>
    </source>
</evidence>
<dbReference type="AlphaFoldDB" id="A0AAQ3JQ02"/>
<keyword evidence="18" id="KW-1185">Reference proteome</keyword>
<dbReference type="InterPro" id="IPR012334">
    <property type="entry name" value="Pectin_lyas_fold"/>
</dbReference>
<dbReference type="GO" id="GO:0004650">
    <property type="term" value="F:polygalacturonase activity"/>
    <property type="evidence" value="ECO:0007669"/>
    <property type="project" value="InterPro"/>
</dbReference>
<comment type="function">
    <text evidence="11">May function in depolymerizing pectin during pollen development, germination, and tube growth. Acts as an exo-polygalacturonase.</text>
</comment>
<evidence type="ECO:0000313" key="17">
    <source>
        <dbReference type="EMBL" id="WOK94144.1"/>
    </source>
</evidence>
<dbReference type="PROSITE" id="PS00502">
    <property type="entry name" value="POLYGALACTURONASE"/>
    <property type="match status" value="1"/>
</dbReference>
<evidence type="ECO:0000256" key="8">
    <source>
        <dbReference type="ARBA" id="ARBA00038933"/>
    </source>
</evidence>
<keyword evidence="5 15" id="KW-0378">Hydrolase</keyword>
<evidence type="ECO:0000256" key="12">
    <source>
        <dbReference type="ARBA" id="ARBA00068298"/>
    </source>
</evidence>
<evidence type="ECO:0000256" key="5">
    <source>
        <dbReference type="ARBA" id="ARBA00022801"/>
    </source>
</evidence>
<evidence type="ECO:0000256" key="6">
    <source>
        <dbReference type="ARBA" id="ARBA00023295"/>
    </source>
</evidence>
<evidence type="ECO:0000256" key="4">
    <source>
        <dbReference type="ARBA" id="ARBA00022525"/>
    </source>
</evidence>
<dbReference type="GO" id="GO:0005975">
    <property type="term" value="P:carbohydrate metabolic process"/>
    <property type="evidence" value="ECO:0007669"/>
    <property type="project" value="InterPro"/>
</dbReference>
<evidence type="ECO:0000256" key="15">
    <source>
        <dbReference type="RuleBase" id="RU361169"/>
    </source>
</evidence>
<evidence type="ECO:0000256" key="3">
    <source>
        <dbReference type="ARBA" id="ARBA00022512"/>
    </source>
</evidence>
<reference evidence="17 18" key="1">
    <citation type="submission" date="2023-10" db="EMBL/GenBank/DDBJ databases">
        <title>Chromosome-scale genome assembly provides insights into flower coloration mechanisms of Canna indica.</title>
        <authorList>
            <person name="Li C."/>
        </authorList>
    </citation>
    <scope>NUCLEOTIDE SEQUENCE [LARGE SCALE GENOMIC DNA]</scope>
    <source>
        <tissue evidence="17">Flower</tissue>
    </source>
</reference>
<accession>A0AAQ3JQ02</accession>
<gene>
    <name evidence="17" type="ORF">Cni_G02846</name>
</gene>
<evidence type="ECO:0000256" key="2">
    <source>
        <dbReference type="ARBA" id="ARBA00008834"/>
    </source>
</evidence>
<evidence type="ECO:0000256" key="7">
    <source>
        <dbReference type="ARBA" id="ARBA00023316"/>
    </source>
</evidence>
<evidence type="ECO:0000256" key="10">
    <source>
        <dbReference type="ARBA" id="ARBA00048766"/>
    </source>
</evidence>
<organism evidence="17 18">
    <name type="scientific">Canna indica</name>
    <name type="common">Indian-shot</name>
    <dbReference type="NCBI Taxonomy" id="4628"/>
    <lineage>
        <taxon>Eukaryota</taxon>
        <taxon>Viridiplantae</taxon>
        <taxon>Streptophyta</taxon>
        <taxon>Embryophyta</taxon>
        <taxon>Tracheophyta</taxon>
        <taxon>Spermatophyta</taxon>
        <taxon>Magnoliopsida</taxon>
        <taxon>Liliopsida</taxon>
        <taxon>Zingiberales</taxon>
        <taxon>Cannaceae</taxon>
        <taxon>Canna</taxon>
    </lineage>
</organism>
<dbReference type="Proteomes" id="UP001327560">
    <property type="component" value="Chromosome 1"/>
</dbReference>
<dbReference type="InterPro" id="IPR000743">
    <property type="entry name" value="Glyco_hydro_28"/>
</dbReference>
<dbReference type="Gene3D" id="2.160.20.10">
    <property type="entry name" value="Single-stranded right-handed beta-helix, Pectin lyase-like"/>
    <property type="match status" value="1"/>
</dbReference>
<dbReference type="InterPro" id="IPR011050">
    <property type="entry name" value="Pectin_lyase_fold/virulence"/>
</dbReference>
<dbReference type="EMBL" id="CP136890">
    <property type="protein sequence ID" value="WOK94144.1"/>
    <property type="molecule type" value="Genomic_DNA"/>
</dbReference>
<evidence type="ECO:0000256" key="13">
    <source>
        <dbReference type="ARBA" id="ARBA00083621"/>
    </source>
</evidence>
<comment type="catalytic activity">
    <reaction evidence="10">
        <text>[(1-&gt;4)-alpha-D-galacturonosyl](n) + H2O = alpha-D-galacturonate + [(1-&gt;4)-alpha-D-galacturonosyl](n-1)</text>
        <dbReference type="Rhea" id="RHEA:14117"/>
        <dbReference type="Rhea" id="RHEA-COMP:14570"/>
        <dbReference type="Rhea" id="RHEA-COMP:14572"/>
        <dbReference type="ChEBI" id="CHEBI:15377"/>
        <dbReference type="ChEBI" id="CHEBI:58658"/>
        <dbReference type="ChEBI" id="CHEBI:140523"/>
        <dbReference type="EC" id="3.2.1.67"/>
    </reaction>
</comment>
<feature type="signal peptide" evidence="16">
    <location>
        <begin position="1"/>
        <end position="17"/>
    </location>
</feature>
<comment type="subcellular location">
    <subcellularLocation>
        <location evidence="1">Secreted</location>
        <location evidence="1">Cell wall</location>
    </subcellularLocation>
</comment>
<dbReference type="SMART" id="SM00710">
    <property type="entry name" value="PbH1"/>
    <property type="match status" value="4"/>
</dbReference>
<evidence type="ECO:0000256" key="1">
    <source>
        <dbReference type="ARBA" id="ARBA00004191"/>
    </source>
</evidence>
<protein>
    <recommendedName>
        <fullName evidence="12">Exopolygalacturonase</fullName>
        <ecNumber evidence="8">3.2.1.67</ecNumber>
    </recommendedName>
    <alternativeName>
        <fullName evidence="9">Galacturan 1,4-alpha-galacturonidase</fullName>
    </alternativeName>
    <alternativeName>
        <fullName evidence="13">Pectinase</fullName>
    </alternativeName>
</protein>
<keyword evidence="6 15" id="KW-0326">Glycosidase</keyword>
<dbReference type="EC" id="3.2.1.67" evidence="8"/>
<evidence type="ECO:0000256" key="9">
    <source>
        <dbReference type="ARBA" id="ARBA00043142"/>
    </source>
</evidence>
<evidence type="ECO:0000313" key="18">
    <source>
        <dbReference type="Proteomes" id="UP001327560"/>
    </source>
</evidence>
<keyword evidence="4" id="KW-0964">Secreted</keyword>
<dbReference type="FunFam" id="2.160.20.10:FF:000004">
    <property type="entry name" value="Pectin lyase-like superfamily protein"/>
    <property type="match status" value="1"/>
</dbReference>
<dbReference type="SUPFAM" id="SSF51126">
    <property type="entry name" value="Pectin lyase-like"/>
    <property type="match status" value="1"/>
</dbReference>
<name>A0AAQ3JQ02_9LILI</name>
<dbReference type="GO" id="GO:0071555">
    <property type="term" value="P:cell wall organization"/>
    <property type="evidence" value="ECO:0007669"/>
    <property type="project" value="UniProtKB-KW"/>
</dbReference>
<keyword evidence="3" id="KW-0134">Cell wall</keyword>
<dbReference type="Pfam" id="PF00295">
    <property type="entry name" value="Glyco_hydro_28"/>
    <property type="match status" value="1"/>
</dbReference>
<dbReference type="GO" id="GO:0047911">
    <property type="term" value="F:galacturan 1,4-alpha-galacturonidase activity"/>
    <property type="evidence" value="ECO:0007669"/>
    <property type="project" value="UniProtKB-EC"/>
</dbReference>